<dbReference type="InterPro" id="IPR011545">
    <property type="entry name" value="DEAD/DEAH_box_helicase_dom"/>
</dbReference>
<accession>A0A6A5ZNV3</accession>
<evidence type="ECO:0000256" key="6">
    <source>
        <dbReference type="SAM" id="MobiDB-lite"/>
    </source>
</evidence>
<dbReference type="InterPro" id="IPR027417">
    <property type="entry name" value="P-loop_NTPase"/>
</dbReference>
<feature type="compositionally biased region" description="Polar residues" evidence="6">
    <location>
        <begin position="12"/>
        <end position="25"/>
    </location>
</feature>
<evidence type="ECO:0000256" key="3">
    <source>
        <dbReference type="ARBA" id="ARBA00022840"/>
    </source>
</evidence>
<evidence type="ECO:0000259" key="7">
    <source>
        <dbReference type="PROSITE" id="PS51192"/>
    </source>
</evidence>
<keyword evidence="10" id="KW-1185">Reference proteome</keyword>
<keyword evidence="4 5" id="KW-0694">RNA-binding</keyword>
<dbReference type="PROSITE" id="PS51194">
    <property type="entry name" value="HELICASE_CTER"/>
    <property type="match status" value="1"/>
</dbReference>
<sequence>MPALYGRWMPPKSTTKPHSAKTATSPKIDPHGQAEALEATQDLSSKAKPKKRKKELKEELKEQQYPVQEPSRPSKKPKKRKQDVQQDDAAQPDETTPKKHKKILDKFERSSKLGGALLTEELSEITHKEKVPDGLRDLVPIPQPEPVADAPFVPTFSTLPSWLADPITVESSKTALFKDLGVQSDFLRKLEKQGFKDALAVQTALLPMLHPGCGQHLGDICVSARTGSGKTLAYLLPMVEALSNRVVSSLSAIVVVPTRQLVEQALKVAEDLCTGTKLKVGTAVGNIALATEQKLLVKRRPQYDKARAQELHKRADQQWKTGFVERGGILEDLMEMPKDHIPSYESGVDILICTPGRLVEHIESTTGFLLRDVKWLVIDEADQLLDQEFQGWASTLIDALHGETPEDLMTVQERLAKLRLHSRWHIRPAAHRQVRKVILSATMKKDLNMLGILKFKRPKLVVVEDEDGTSRQEVNDGDAYELPSTLDEYAVAVGNGSDKPLYLLHVLLRHVFSDSRPTRPRKRLSTQSDSSANDPSSDLPSPEDSDSPDSESSSSGASPKAEDANTAVTQSNHRVLIFTKSNENASRLSHLVSTLHPLLKDYTKTLTRSSTSKSSKKLLDAFGKGKIKVLISSDLASRGLDIADLTHVINYDVPSGITSYVHRVGRTARAGKPGQAWTLFTKTEAAWFWKDIAKGSTVKRGGKKVHRITVYRDDVIEQRLEAYQEALQKLQGAVEGQE</sequence>
<dbReference type="SUPFAM" id="SSF52540">
    <property type="entry name" value="P-loop containing nucleoside triphosphate hydrolases"/>
    <property type="match status" value="2"/>
</dbReference>
<protein>
    <recommendedName>
        <fullName evidence="5">ATP-dependent RNA helicase</fullName>
        <ecNumber evidence="5">3.6.4.13</ecNumber>
    </recommendedName>
</protein>
<proteinExistence type="inferred from homology"/>
<comment type="catalytic activity">
    <reaction evidence="5">
        <text>ATP + H2O = ADP + phosphate + H(+)</text>
        <dbReference type="Rhea" id="RHEA:13065"/>
        <dbReference type="ChEBI" id="CHEBI:15377"/>
        <dbReference type="ChEBI" id="CHEBI:15378"/>
        <dbReference type="ChEBI" id="CHEBI:30616"/>
        <dbReference type="ChEBI" id="CHEBI:43474"/>
        <dbReference type="ChEBI" id="CHEBI:456216"/>
        <dbReference type="EC" id="3.6.4.13"/>
    </reaction>
</comment>
<keyword evidence="1 5" id="KW-0547">Nucleotide-binding</keyword>
<evidence type="ECO:0000256" key="5">
    <source>
        <dbReference type="RuleBase" id="RU365068"/>
    </source>
</evidence>
<dbReference type="PROSITE" id="PS51192">
    <property type="entry name" value="HELICASE_ATP_BIND_1"/>
    <property type="match status" value="1"/>
</dbReference>
<dbReference type="Proteomes" id="UP000799770">
    <property type="component" value="Unassembled WGS sequence"/>
</dbReference>
<evidence type="ECO:0000256" key="1">
    <source>
        <dbReference type="ARBA" id="ARBA00022741"/>
    </source>
</evidence>
<evidence type="ECO:0000256" key="2">
    <source>
        <dbReference type="ARBA" id="ARBA00022801"/>
    </source>
</evidence>
<dbReference type="GO" id="GO:0003723">
    <property type="term" value="F:RNA binding"/>
    <property type="evidence" value="ECO:0007669"/>
    <property type="project" value="UniProtKB-UniRule"/>
</dbReference>
<dbReference type="CDD" id="cd18787">
    <property type="entry name" value="SF2_C_DEAD"/>
    <property type="match status" value="1"/>
</dbReference>
<dbReference type="GO" id="GO:0003724">
    <property type="term" value="F:RNA helicase activity"/>
    <property type="evidence" value="ECO:0007669"/>
    <property type="project" value="UniProtKB-EC"/>
</dbReference>
<keyword evidence="3 5" id="KW-0067">ATP-binding</keyword>
<organism evidence="9 10">
    <name type="scientific">Lophiotrema nucula</name>
    <dbReference type="NCBI Taxonomy" id="690887"/>
    <lineage>
        <taxon>Eukaryota</taxon>
        <taxon>Fungi</taxon>
        <taxon>Dikarya</taxon>
        <taxon>Ascomycota</taxon>
        <taxon>Pezizomycotina</taxon>
        <taxon>Dothideomycetes</taxon>
        <taxon>Pleosporomycetidae</taxon>
        <taxon>Pleosporales</taxon>
        <taxon>Lophiotremataceae</taxon>
        <taxon>Lophiotrema</taxon>
    </lineage>
</organism>
<dbReference type="GO" id="GO:0016787">
    <property type="term" value="F:hydrolase activity"/>
    <property type="evidence" value="ECO:0007669"/>
    <property type="project" value="UniProtKB-KW"/>
</dbReference>
<dbReference type="CDD" id="cd17956">
    <property type="entry name" value="DEADc_DDX51"/>
    <property type="match status" value="1"/>
</dbReference>
<dbReference type="PANTHER" id="PTHR24031">
    <property type="entry name" value="RNA HELICASE"/>
    <property type="match status" value="1"/>
</dbReference>
<feature type="compositionally biased region" description="Low complexity" evidence="6">
    <location>
        <begin position="550"/>
        <end position="559"/>
    </location>
</feature>
<dbReference type="InterPro" id="IPR014001">
    <property type="entry name" value="Helicase_ATP-bd"/>
</dbReference>
<feature type="region of interest" description="Disordered" evidence="6">
    <location>
        <begin position="1"/>
        <end position="106"/>
    </location>
</feature>
<name>A0A6A5ZNV3_9PLEO</name>
<evidence type="ECO:0000313" key="9">
    <source>
        <dbReference type="EMBL" id="KAF2119921.1"/>
    </source>
</evidence>
<comment type="similarity">
    <text evidence="5">Belongs to the DEAD box helicase family.</text>
</comment>
<dbReference type="Pfam" id="PF00270">
    <property type="entry name" value="DEAD"/>
    <property type="match status" value="2"/>
</dbReference>
<evidence type="ECO:0000313" key="10">
    <source>
        <dbReference type="Proteomes" id="UP000799770"/>
    </source>
</evidence>
<reference evidence="9" key="1">
    <citation type="journal article" date="2020" name="Stud. Mycol.">
        <title>101 Dothideomycetes genomes: a test case for predicting lifestyles and emergence of pathogens.</title>
        <authorList>
            <person name="Haridas S."/>
            <person name="Albert R."/>
            <person name="Binder M."/>
            <person name="Bloem J."/>
            <person name="Labutti K."/>
            <person name="Salamov A."/>
            <person name="Andreopoulos B."/>
            <person name="Baker S."/>
            <person name="Barry K."/>
            <person name="Bills G."/>
            <person name="Bluhm B."/>
            <person name="Cannon C."/>
            <person name="Castanera R."/>
            <person name="Culley D."/>
            <person name="Daum C."/>
            <person name="Ezra D."/>
            <person name="Gonzalez J."/>
            <person name="Henrissat B."/>
            <person name="Kuo A."/>
            <person name="Liang C."/>
            <person name="Lipzen A."/>
            <person name="Lutzoni F."/>
            <person name="Magnuson J."/>
            <person name="Mondo S."/>
            <person name="Nolan M."/>
            <person name="Ohm R."/>
            <person name="Pangilinan J."/>
            <person name="Park H.-J."/>
            <person name="Ramirez L."/>
            <person name="Alfaro M."/>
            <person name="Sun H."/>
            <person name="Tritt A."/>
            <person name="Yoshinaga Y."/>
            <person name="Zwiers L.-H."/>
            <person name="Turgeon B."/>
            <person name="Goodwin S."/>
            <person name="Spatafora J."/>
            <person name="Crous P."/>
            <person name="Grigoriev I."/>
        </authorList>
    </citation>
    <scope>NUCLEOTIDE SEQUENCE</scope>
    <source>
        <strain evidence="9">CBS 627.86</strain>
    </source>
</reference>
<feature type="domain" description="Helicase ATP-binding" evidence="7">
    <location>
        <begin position="211"/>
        <end position="461"/>
    </location>
</feature>
<evidence type="ECO:0000256" key="4">
    <source>
        <dbReference type="ARBA" id="ARBA00022884"/>
    </source>
</evidence>
<dbReference type="Pfam" id="PF00271">
    <property type="entry name" value="Helicase_C"/>
    <property type="match status" value="1"/>
</dbReference>
<feature type="region of interest" description="Disordered" evidence="6">
    <location>
        <begin position="515"/>
        <end position="568"/>
    </location>
</feature>
<keyword evidence="2 5" id="KW-0378">Hydrolase</keyword>
<dbReference type="InterPro" id="IPR001650">
    <property type="entry name" value="Helicase_C-like"/>
</dbReference>
<dbReference type="GO" id="GO:0005524">
    <property type="term" value="F:ATP binding"/>
    <property type="evidence" value="ECO:0007669"/>
    <property type="project" value="UniProtKB-UniRule"/>
</dbReference>
<comment type="domain">
    <text evidence="5">The Q motif is unique to and characteristic of the DEAD box family of RNA helicases and controls ATP binding and hydrolysis.</text>
</comment>
<feature type="domain" description="Helicase C-terminal" evidence="8">
    <location>
        <begin position="560"/>
        <end position="731"/>
    </location>
</feature>
<keyword evidence="5" id="KW-0347">Helicase</keyword>
<dbReference type="EMBL" id="ML977314">
    <property type="protein sequence ID" value="KAF2119921.1"/>
    <property type="molecule type" value="Genomic_DNA"/>
</dbReference>
<dbReference type="AlphaFoldDB" id="A0A6A5ZNV3"/>
<gene>
    <name evidence="9" type="ORF">BDV96DRAFT_566316</name>
</gene>
<dbReference type="SMART" id="SM00490">
    <property type="entry name" value="HELICc"/>
    <property type="match status" value="1"/>
</dbReference>
<evidence type="ECO:0000259" key="8">
    <source>
        <dbReference type="PROSITE" id="PS51194"/>
    </source>
</evidence>
<dbReference type="SMART" id="SM00487">
    <property type="entry name" value="DEXDc"/>
    <property type="match status" value="1"/>
</dbReference>
<dbReference type="EC" id="3.6.4.13" evidence="5"/>
<dbReference type="Gene3D" id="3.40.50.300">
    <property type="entry name" value="P-loop containing nucleotide triphosphate hydrolases"/>
    <property type="match status" value="2"/>
</dbReference>
<comment type="function">
    <text evidence="5">RNA helicase.</text>
</comment>
<dbReference type="OrthoDB" id="3370at2759"/>